<evidence type="ECO:0000313" key="1">
    <source>
        <dbReference type="EMBL" id="GMS85288.1"/>
    </source>
</evidence>
<evidence type="ECO:0000313" key="2">
    <source>
        <dbReference type="Proteomes" id="UP001432027"/>
    </source>
</evidence>
<protein>
    <submittedName>
        <fullName evidence="1">Uncharacterized protein</fullName>
    </submittedName>
</protein>
<reference evidence="1" key="1">
    <citation type="submission" date="2023-10" db="EMBL/GenBank/DDBJ databases">
        <title>Genome assembly of Pristionchus species.</title>
        <authorList>
            <person name="Yoshida K."/>
            <person name="Sommer R.J."/>
        </authorList>
    </citation>
    <scope>NUCLEOTIDE SEQUENCE</scope>
    <source>
        <strain evidence="1">RS0144</strain>
    </source>
</reference>
<keyword evidence="2" id="KW-1185">Reference proteome</keyword>
<organism evidence="1 2">
    <name type="scientific">Pristionchus entomophagus</name>
    <dbReference type="NCBI Taxonomy" id="358040"/>
    <lineage>
        <taxon>Eukaryota</taxon>
        <taxon>Metazoa</taxon>
        <taxon>Ecdysozoa</taxon>
        <taxon>Nematoda</taxon>
        <taxon>Chromadorea</taxon>
        <taxon>Rhabditida</taxon>
        <taxon>Rhabditina</taxon>
        <taxon>Diplogasteromorpha</taxon>
        <taxon>Diplogasteroidea</taxon>
        <taxon>Neodiplogasteridae</taxon>
        <taxon>Pristionchus</taxon>
    </lineage>
</organism>
<name>A0AAV5SXF7_9BILA</name>
<dbReference type="AlphaFoldDB" id="A0AAV5SXF7"/>
<dbReference type="EMBL" id="BTSX01000002">
    <property type="protein sequence ID" value="GMS85288.1"/>
    <property type="molecule type" value="Genomic_DNA"/>
</dbReference>
<proteinExistence type="predicted"/>
<feature type="non-terminal residue" evidence="1">
    <location>
        <position position="1"/>
    </location>
</feature>
<feature type="non-terminal residue" evidence="1">
    <location>
        <position position="273"/>
    </location>
</feature>
<sequence length="273" mass="31739">QQFKEYTVDSRIAVLQNLTAFTEYDPLPPEDDVEVKSQGNLRLFCSLWKHCTSDMLDCIVTWEYMWRFIRILYENYISHDDQKETGKRMVKMVVDWARPMLSQFSFKMRRDEDSCDTQLRCLAVRMLLWTESPDVVAEITRQADLPLSELESPIRAVVTAFAARQLGRAEELKVKYWEEVEMDPPVGVEFGTIRQHILYGLCAARDESKKDTPDEFKVLREVMTAIFNYSKPNLISRSFVPLDQLWAFRGASEHVTNMKPAVECFANLPPPPP</sequence>
<comment type="caution">
    <text evidence="1">The sequence shown here is derived from an EMBL/GenBank/DDBJ whole genome shotgun (WGS) entry which is preliminary data.</text>
</comment>
<dbReference type="Proteomes" id="UP001432027">
    <property type="component" value="Unassembled WGS sequence"/>
</dbReference>
<gene>
    <name evidence="1" type="ORF">PENTCL1PPCAC_7463</name>
</gene>
<accession>A0AAV5SXF7</accession>